<name>A0A8E0RK95_9TREM</name>
<evidence type="ECO:0000313" key="2">
    <source>
        <dbReference type="Proteomes" id="UP000728185"/>
    </source>
</evidence>
<dbReference type="InterPro" id="IPR029146">
    <property type="entry name" value="Ten1_animal_plant"/>
</dbReference>
<sequence>MTTTLDPAVYVLFDELYPITDRHRNIFSSKSSVAVRVLGRLSVFQSEDDMAVIVSPTKDDAPCCVTVDMKFLSDEQKRSLTNESNRERLIQILGDLSLSGDQFTIVAFCFVFMDGVDMDLYKSVARLTRSLTECIPQIEPT</sequence>
<reference evidence="1" key="1">
    <citation type="submission" date="2019-05" db="EMBL/GenBank/DDBJ databases">
        <title>Annotation for the trematode Fasciolopsis buski.</title>
        <authorList>
            <person name="Choi Y.-J."/>
        </authorList>
    </citation>
    <scope>NUCLEOTIDE SEQUENCE</scope>
    <source>
        <strain evidence="1">HT</strain>
        <tissue evidence="1">Whole worm</tissue>
    </source>
</reference>
<protein>
    <submittedName>
        <fullName evidence="1">Mitochondrial import inner membrane translocase</fullName>
    </submittedName>
</protein>
<accession>A0A8E0RK95</accession>
<dbReference type="GO" id="GO:0003697">
    <property type="term" value="F:single-stranded DNA binding"/>
    <property type="evidence" value="ECO:0007669"/>
    <property type="project" value="InterPro"/>
</dbReference>
<dbReference type="AlphaFoldDB" id="A0A8E0RK95"/>
<dbReference type="EMBL" id="LUCM01011346">
    <property type="protein sequence ID" value="KAA0184112.1"/>
    <property type="molecule type" value="Genomic_DNA"/>
</dbReference>
<dbReference type="Proteomes" id="UP000728185">
    <property type="component" value="Unassembled WGS sequence"/>
</dbReference>
<evidence type="ECO:0000313" key="1">
    <source>
        <dbReference type="EMBL" id="KAA0184112.1"/>
    </source>
</evidence>
<comment type="caution">
    <text evidence="1">The sequence shown here is derived from an EMBL/GenBank/DDBJ whole genome shotgun (WGS) entry which is preliminary data.</text>
</comment>
<keyword evidence="2" id="KW-1185">Reference proteome</keyword>
<dbReference type="GO" id="GO:1990879">
    <property type="term" value="C:CST complex"/>
    <property type="evidence" value="ECO:0007669"/>
    <property type="project" value="InterPro"/>
</dbReference>
<gene>
    <name evidence="1" type="ORF">FBUS_05390</name>
</gene>
<dbReference type="InterPro" id="IPR012340">
    <property type="entry name" value="NA-bd_OB-fold"/>
</dbReference>
<dbReference type="Gene3D" id="2.40.50.140">
    <property type="entry name" value="Nucleic acid-binding proteins"/>
    <property type="match status" value="1"/>
</dbReference>
<organism evidence="1 2">
    <name type="scientific">Fasciolopsis buskii</name>
    <dbReference type="NCBI Taxonomy" id="27845"/>
    <lineage>
        <taxon>Eukaryota</taxon>
        <taxon>Metazoa</taxon>
        <taxon>Spiralia</taxon>
        <taxon>Lophotrochozoa</taxon>
        <taxon>Platyhelminthes</taxon>
        <taxon>Trematoda</taxon>
        <taxon>Digenea</taxon>
        <taxon>Plagiorchiida</taxon>
        <taxon>Echinostomata</taxon>
        <taxon>Echinostomatoidea</taxon>
        <taxon>Fasciolidae</taxon>
        <taxon>Fasciolopsis</taxon>
    </lineage>
</organism>
<proteinExistence type="predicted"/>
<dbReference type="Pfam" id="PF15490">
    <property type="entry name" value="Ten1_2"/>
    <property type="match status" value="1"/>
</dbReference>
<dbReference type="OrthoDB" id="6257070at2759"/>